<keyword evidence="2" id="KW-0812">Transmembrane</keyword>
<dbReference type="PANTHER" id="PTHR42709">
    <property type="entry name" value="ALKALINE PHOSPHATASE LIKE PROTEIN"/>
    <property type="match status" value="1"/>
</dbReference>
<dbReference type="Proteomes" id="UP000285376">
    <property type="component" value="Unassembled WGS sequence"/>
</dbReference>
<comment type="similarity">
    <text evidence="1">Belongs to the DedA family.</text>
</comment>
<dbReference type="Pfam" id="PF09335">
    <property type="entry name" value="VTT_dom"/>
    <property type="match status" value="1"/>
</dbReference>
<protein>
    <recommendedName>
        <fullName evidence="3">VTT domain-containing protein</fullName>
    </recommendedName>
</protein>
<proteinExistence type="inferred from homology"/>
<gene>
    <name evidence="4" type="ORF">D1832_14625</name>
</gene>
<dbReference type="RefSeq" id="WP_118915115.1">
    <property type="nucleotide sequence ID" value="NZ_CBCRVH010000028.1"/>
</dbReference>
<dbReference type="InterPro" id="IPR032816">
    <property type="entry name" value="VTT_dom"/>
</dbReference>
<evidence type="ECO:0000256" key="1">
    <source>
        <dbReference type="ARBA" id="ARBA00010792"/>
    </source>
</evidence>
<name>A0A417YZH1_9MICO</name>
<reference evidence="4 5" key="1">
    <citation type="submission" date="2018-08" db="EMBL/GenBank/DDBJ databases">
        <title>Whole genome sequence analysis of Dermacoccus abyssi bacteria isolated from Deep Mariana trench Micromonospora spp reveals genes involved in the environmental adaptation and production of secondary metabolites.</title>
        <authorList>
            <person name="Abdel-Mageed W.M."/>
            <person name="Lehri B."/>
            <person name="Nouioui I."/>
            <person name="Goodfellow I."/>
            <person name="Jaspars M."/>
            <person name="Karlyshev A."/>
        </authorList>
    </citation>
    <scope>NUCLEOTIDE SEQUENCE [LARGE SCALE GENOMIC DNA]</scope>
    <source>
        <strain evidence="4 5">MT1.1</strain>
    </source>
</reference>
<feature type="domain" description="VTT" evidence="3">
    <location>
        <begin position="40"/>
        <end position="140"/>
    </location>
</feature>
<dbReference type="AlphaFoldDB" id="A0A417YZH1"/>
<keyword evidence="2" id="KW-0472">Membrane</keyword>
<sequence length="157" mass="16980">MTALLLAFGVGVASALLPFFNVEAYLPVIGLRSDPALTVGLALVAAAGQTLGKVVWYVLGARGTESAWLQKKLDKGKRRETYERWSNRLTQQPLLSTGIMLASSFVGLPPLLVMAVVAGSVRMSMTIFLSTVLVGRFARFWLLLEGASALWHLDLFG</sequence>
<evidence type="ECO:0000313" key="4">
    <source>
        <dbReference type="EMBL" id="RHW42989.1"/>
    </source>
</evidence>
<dbReference type="InterPro" id="IPR051311">
    <property type="entry name" value="DedA_domain"/>
</dbReference>
<evidence type="ECO:0000313" key="5">
    <source>
        <dbReference type="Proteomes" id="UP000285376"/>
    </source>
</evidence>
<accession>A0A417YZH1</accession>
<evidence type="ECO:0000256" key="2">
    <source>
        <dbReference type="SAM" id="Phobius"/>
    </source>
</evidence>
<keyword evidence="2" id="KW-1133">Transmembrane helix</keyword>
<feature type="transmembrane region" description="Helical" evidence="2">
    <location>
        <begin position="94"/>
        <end position="117"/>
    </location>
</feature>
<feature type="transmembrane region" description="Helical" evidence="2">
    <location>
        <begin position="39"/>
        <end position="59"/>
    </location>
</feature>
<organism evidence="4 5">
    <name type="scientific">Dermacoccus abyssi</name>
    <dbReference type="NCBI Taxonomy" id="322596"/>
    <lineage>
        <taxon>Bacteria</taxon>
        <taxon>Bacillati</taxon>
        <taxon>Actinomycetota</taxon>
        <taxon>Actinomycetes</taxon>
        <taxon>Micrococcales</taxon>
        <taxon>Dermacoccaceae</taxon>
        <taxon>Dermacoccus</taxon>
    </lineage>
</organism>
<comment type="caution">
    <text evidence="4">The sequence shown here is derived from an EMBL/GenBank/DDBJ whole genome shotgun (WGS) entry which is preliminary data.</text>
</comment>
<evidence type="ECO:0000259" key="3">
    <source>
        <dbReference type="Pfam" id="PF09335"/>
    </source>
</evidence>
<dbReference type="EMBL" id="QWLM01000028">
    <property type="protein sequence ID" value="RHW42989.1"/>
    <property type="molecule type" value="Genomic_DNA"/>
</dbReference>